<dbReference type="Proteomes" id="UP000182375">
    <property type="component" value="Unassembled WGS sequence"/>
</dbReference>
<dbReference type="GO" id="GO:0046983">
    <property type="term" value="F:protein dimerization activity"/>
    <property type="evidence" value="ECO:0007669"/>
    <property type="project" value="InterPro"/>
</dbReference>
<feature type="domain" description="Methyltransferase" evidence="5">
    <location>
        <begin position="174"/>
        <end position="270"/>
    </location>
</feature>
<dbReference type="InterPro" id="IPR036388">
    <property type="entry name" value="WH-like_DNA-bd_sf"/>
</dbReference>
<keyword evidence="1 6" id="KW-0489">Methyltransferase</keyword>
<dbReference type="GO" id="GO:0008168">
    <property type="term" value="F:methyltransferase activity"/>
    <property type="evidence" value="ECO:0007669"/>
    <property type="project" value="UniProtKB-KW"/>
</dbReference>
<evidence type="ECO:0000259" key="5">
    <source>
        <dbReference type="Pfam" id="PF13649"/>
    </source>
</evidence>
<dbReference type="Gene3D" id="3.40.50.150">
    <property type="entry name" value="Vaccinia Virus protein VP39"/>
    <property type="match status" value="1"/>
</dbReference>
<keyword evidence="3" id="KW-0949">S-adenosyl-L-methionine</keyword>
<dbReference type="EMBL" id="FNTD01000003">
    <property type="protein sequence ID" value="SEB31009.1"/>
    <property type="molecule type" value="Genomic_DNA"/>
</dbReference>
<evidence type="ECO:0000256" key="2">
    <source>
        <dbReference type="ARBA" id="ARBA00022679"/>
    </source>
</evidence>
<dbReference type="InterPro" id="IPR012967">
    <property type="entry name" value="COMT_dimerisation"/>
</dbReference>
<dbReference type="AlphaFoldDB" id="A0A1H4IAC0"/>
<dbReference type="InterPro" id="IPR036390">
    <property type="entry name" value="WH_DNA-bd_sf"/>
</dbReference>
<sequence length="345" mass="36398">MTGADAERLTPQRLFEMMAAFKQTAVVRAAVELKIFDALAEGPADAAVVAARTGADERGTRLLLGALAALRLVDECEGRYGLVPGAGELLVTTSPGYCGGIASVAASTGEWEALGRLARTVREGGPVPGVDALAPDFPYWVDFATHTTFGTVRAAELLADVLEPWAKERTGLRVLDAGCGHGLTGYTLARRLPDARITSQDWPTVLEVADGHARRLGVRDRVELLPGDVFDVPLDGPYNVVVVGNLLFHFPPERAAALMKRLAGVLAPGGRLVVLGFTTGDRPPADEPHAHLLGLLMLSWTAGGELHSTEAHRAMLAEAGLTRAELTTRPGLPLSVLVGSRADEG</sequence>
<dbReference type="CDD" id="cd02440">
    <property type="entry name" value="AdoMet_MTases"/>
    <property type="match status" value="1"/>
</dbReference>
<dbReference type="GO" id="GO:0032259">
    <property type="term" value="P:methylation"/>
    <property type="evidence" value="ECO:0007669"/>
    <property type="project" value="UniProtKB-KW"/>
</dbReference>
<dbReference type="InterPro" id="IPR016461">
    <property type="entry name" value="COMT-like"/>
</dbReference>
<feature type="domain" description="O-methyltransferase dimerisation" evidence="4">
    <location>
        <begin position="16"/>
        <end position="84"/>
    </location>
</feature>
<evidence type="ECO:0000259" key="4">
    <source>
        <dbReference type="Pfam" id="PF08100"/>
    </source>
</evidence>
<dbReference type="Gene3D" id="1.10.10.10">
    <property type="entry name" value="Winged helix-like DNA-binding domain superfamily/Winged helix DNA-binding domain"/>
    <property type="match status" value="1"/>
</dbReference>
<accession>A0A1H4IAC0</accession>
<dbReference type="Pfam" id="PF13649">
    <property type="entry name" value="Methyltransf_25"/>
    <property type="match status" value="1"/>
</dbReference>
<keyword evidence="6" id="KW-0830">Ubiquinone</keyword>
<dbReference type="InterPro" id="IPR029063">
    <property type="entry name" value="SAM-dependent_MTases_sf"/>
</dbReference>
<dbReference type="InterPro" id="IPR041698">
    <property type="entry name" value="Methyltransf_25"/>
</dbReference>
<organism evidence="6 7">
    <name type="scientific">Streptomyces misionensis</name>
    <dbReference type="NCBI Taxonomy" id="67331"/>
    <lineage>
        <taxon>Bacteria</taxon>
        <taxon>Bacillati</taxon>
        <taxon>Actinomycetota</taxon>
        <taxon>Actinomycetes</taxon>
        <taxon>Kitasatosporales</taxon>
        <taxon>Streptomycetaceae</taxon>
        <taxon>Streptomyces</taxon>
    </lineage>
</organism>
<dbReference type="STRING" id="67331.SAMN04490357_0104"/>
<dbReference type="PANTHER" id="PTHR43712">
    <property type="entry name" value="PUTATIVE (AFU_ORTHOLOGUE AFUA_4G14580)-RELATED"/>
    <property type="match status" value="1"/>
</dbReference>
<evidence type="ECO:0000256" key="1">
    <source>
        <dbReference type="ARBA" id="ARBA00022603"/>
    </source>
</evidence>
<evidence type="ECO:0000313" key="6">
    <source>
        <dbReference type="EMBL" id="SEB31009.1"/>
    </source>
</evidence>
<name>A0A1H4IAC0_9ACTN</name>
<dbReference type="GeneID" id="95509429"/>
<keyword evidence="2" id="KW-0808">Transferase</keyword>
<gene>
    <name evidence="6" type="ORF">SAMN04490357_0104</name>
</gene>
<protein>
    <submittedName>
        <fullName evidence="6">Ubiquinone/menaquinone biosynthesis C-methylase UbiE</fullName>
    </submittedName>
</protein>
<dbReference type="SUPFAM" id="SSF46785">
    <property type="entry name" value="Winged helix' DNA-binding domain"/>
    <property type="match status" value="1"/>
</dbReference>
<dbReference type="RefSeq" id="WP_167381339.1">
    <property type="nucleotide sequence ID" value="NZ_FNTD01000003.1"/>
</dbReference>
<dbReference type="PROSITE" id="PS51683">
    <property type="entry name" value="SAM_OMT_II"/>
    <property type="match status" value="1"/>
</dbReference>
<reference evidence="6 7" key="1">
    <citation type="submission" date="2016-10" db="EMBL/GenBank/DDBJ databases">
        <authorList>
            <person name="de Groot N.N."/>
        </authorList>
    </citation>
    <scope>NUCLEOTIDE SEQUENCE [LARGE SCALE GENOMIC DNA]</scope>
    <source>
        <strain evidence="6 7">DSM 40306</strain>
    </source>
</reference>
<dbReference type="PIRSF" id="PIRSF005739">
    <property type="entry name" value="O-mtase"/>
    <property type="match status" value="1"/>
</dbReference>
<dbReference type="SUPFAM" id="SSF53335">
    <property type="entry name" value="S-adenosyl-L-methionine-dependent methyltransferases"/>
    <property type="match status" value="1"/>
</dbReference>
<evidence type="ECO:0000256" key="3">
    <source>
        <dbReference type="ARBA" id="ARBA00022691"/>
    </source>
</evidence>
<dbReference type="PANTHER" id="PTHR43712:SF2">
    <property type="entry name" value="O-METHYLTRANSFERASE CICE"/>
    <property type="match status" value="1"/>
</dbReference>
<evidence type="ECO:0000313" key="7">
    <source>
        <dbReference type="Proteomes" id="UP000182375"/>
    </source>
</evidence>
<dbReference type="Pfam" id="PF08100">
    <property type="entry name" value="Dimerisation"/>
    <property type="match status" value="1"/>
</dbReference>
<proteinExistence type="predicted"/>